<dbReference type="Gene3D" id="2.40.128.520">
    <property type="match status" value="1"/>
</dbReference>
<sequence length="153" mass="17239">MKNTCLYLVLGFVLLSLQTKGVFSGPADNPDAILGTWLTGSQKGRVQIYKQGNRYFGKIVWLQEPDDPKTNQPKTDRNNPDVSKKEQPLLGLVNLRNFSFSGANVWDQGKVYDPENGKEYSCRLTLRGNNTLDVRGYVGISLIGRTDTWQRVK</sequence>
<proteinExistence type="predicted"/>
<organism evidence="4 5">
    <name type="scientific">Salmonirosea aquatica</name>
    <dbReference type="NCBI Taxonomy" id="2654236"/>
    <lineage>
        <taxon>Bacteria</taxon>
        <taxon>Pseudomonadati</taxon>
        <taxon>Bacteroidota</taxon>
        <taxon>Cytophagia</taxon>
        <taxon>Cytophagales</taxon>
        <taxon>Spirosomataceae</taxon>
        <taxon>Salmonirosea</taxon>
    </lineage>
</organism>
<feature type="domain" description="DUF2147" evidence="3">
    <location>
        <begin position="35"/>
        <end position="151"/>
    </location>
</feature>
<evidence type="ECO:0000256" key="2">
    <source>
        <dbReference type="SAM" id="SignalP"/>
    </source>
</evidence>
<dbReference type="AlphaFoldDB" id="A0A7C9FQR6"/>
<dbReference type="PANTHER" id="PTHR36919">
    <property type="entry name" value="BLR1215 PROTEIN"/>
    <property type="match status" value="1"/>
</dbReference>
<feature type="compositionally biased region" description="Basic and acidic residues" evidence="1">
    <location>
        <begin position="66"/>
        <end position="86"/>
    </location>
</feature>
<keyword evidence="5" id="KW-1185">Reference proteome</keyword>
<evidence type="ECO:0000256" key="1">
    <source>
        <dbReference type="SAM" id="MobiDB-lite"/>
    </source>
</evidence>
<comment type="caution">
    <text evidence="4">The sequence shown here is derived from an EMBL/GenBank/DDBJ whole genome shotgun (WGS) entry which is preliminary data.</text>
</comment>
<feature type="region of interest" description="Disordered" evidence="1">
    <location>
        <begin position="64"/>
        <end position="86"/>
    </location>
</feature>
<dbReference type="Proteomes" id="UP000479293">
    <property type="component" value="Unassembled WGS sequence"/>
</dbReference>
<dbReference type="PANTHER" id="PTHR36919:SF2">
    <property type="entry name" value="BLL6627 PROTEIN"/>
    <property type="match status" value="1"/>
</dbReference>
<name>A0A7C9FQR6_9BACT</name>
<evidence type="ECO:0000259" key="3">
    <source>
        <dbReference type="Pfam" id="PF09917"/>
    </source>
</evidence>
<keyword evidence="2" id="KW-0732">Signal</keyword>
<dbReference type="Pfam" id="PF09917">
    <property type="entry name" value="DUF2147"/>
    <property type="match status" value="1"/>
</dbReference>
<gene>
    <name evidence="4" type="ORF">GBK04_02330</name>
</gene>
<protein>
    <submittedName>
        <fullName evidence="4">DUF2147 domain-containing protein</fullName>
    </submittedName>
</protein>
<dbReference type="RefSeq" id="WP_152756500.1">
    <property type="nucleotide sequence ID" value="NZ_WHLY01000002.1"/>
</dbReference>
<evidence type="ECO:0000313" key="4">
    <source>
        <dbReference type="EMBL" id="MPR32212.1"/>
    </source>
</evidence>
<accession>A0A7C9FQR6</accession>
<feature type="signal peptide" evidence="2">
    <location>
        <begin position="1"/>
        <end position="21"/>
    </location>
</feature>
<feature type="chain" id="PRO_5028828949" evidence="2">
    <location>
        <begin position="22"/>
        <end position="153"/>
    </location>
</feature>
<dbReference type="EMBL" id="WHLY01000002">
    <property type="protein sequence ID" value="MPR32212.1"/>
    <property type="molecule type" value="Genomic_DNA"/>
</dbReference>
<evidence type="ECO:0000313" key="5">
    <source>
        <dbReference type="Proteomes" id="UP000479293"/>
    </source>
</evidence>
<dbReference type="InterPro" id="IPR019223">
    <property type="entry name" value="DUF2147"/>
</dbReference>
<reference evidence="4 5" key="1">
    <citation type="submission" date="2019-10" db="EMBL/GenBank/DDBJ databases">
        <title>Draft Genome Sequence of Cytophagaceae sp. SJW1-29.</title>
        <authorList>
            <person name="Choi A."/>
        </authorList>
    </citation>
    <scope>NUCLEOTIDE SEQUENCE [LARGE SCALE GENOMIC DNA]</scope>
    <source>
        <strain evidence="4 5">SJW1-29</strain>
    </source>
</reference>